<dbReference type="Pfam" id="PF13609">
    <property type="entry name" value="Porin_4"/>
    <property type="match status" value="1"/>
</dbReference>
<proteinExistence type="predicted"/>
<dbReference type="AlphaFoldDB" id="A0A0C4YHV6"/>
<evidence type="ECO:0000313" key="13">
    <source>
        <dbReference type="EMBL" id="AJG22573.1"/>
    </source>
</evidence>
<comment type="subunit">
    <text evidence="2">Homotrimer.</text>
</comment>
<evidence type="ECO:0000256" key="8">
    <source>
        <dbReference type="ARBA" id="ARBA00023114"/>
    </source>
</evidence>
<keyword evidence="8" id="KW-0626">Porin</keyword>
<dbReference type="InterPro" id="IPR033900">
    <property type="entry name" value="Gram_neg_porin_domain"/>
</dbReference>
<protein>
    <submittedName>
        <fullName evidence="13">Outer membrane protein (Porin)</fullName>
    </submittedName>
</protein>
<comment type="subcellular location">
    <subcellularLocation>
        <location evidence="1">Cell outer membrane</location>
        <topology evidence="1">Multi-pass membrane protein</topology>
    </subcellularLocation>
</comment>
<reference evidence="13 14" key="1">
    <citation type="journal article" date="2015" name="Genome Announc.">
        <title>Complete Genome Sequence of Cupriavidus basilensis 4G11, Isolated from the Oak Ridge Field Research Center Site.</title>
        <authorList>
            <person name="Ray J."/>
            <person name="Waters R.J."/>
            <person name="Skerker J.M."/>
            <person name="Kuehl J.V."/>
            <person name="Price M.N."/>
            <person name="Huang J."/>
            <person name="Chakraborty R."/>
            <person name="Arkin A.P."/>
            <person name="Deutschbauer A."/>
        </authorList>
    </citation>
    <scope>NUCLEOTIDE SEQUENCE [LARGE SCALE GENOMIC DNA]</scope>
    <source>
        <strain evidence="13">4G11</strain>
    </source>
</reference>
<evidence type="ECO:0000256" key="5">
    <source>
        <dbReference type="ARBA" id="ARBA00022692"/>
    </source>
</evidence>
<dbReference type="CDD" id="cd00342">
    <property type="entry name" value="gram_neg_porins"/>
    <property type="match status" value="1"/>
</dbReference>
<evidence type="ECO:0000256" key="3">
    <source>
        <dbReference type="ARBA" id="ARBA00022448"/>
    </source>
</evidence>
<sequence length="387" mass="40764">MTLRKIAFAALLACPPAAFAQLSVTLYGVADVNVEYANHVAALPTASNGFNSGSGNNVVRMDSGGLSGSRWGLRGTEDLGQGLRALFVLESGFGLDTGTLQQGGRLFGRQAFVGVQDARFGQITLGRQYTSVFDALANFVPGVYSTQYEPTVLQQGANYREDNTVKYTGKLGPVTALAHWSFGAGVALPAAAGVAVPIGGNGEVPGQFRRDTAYGAALVYGAGPLGLTAGYDQWNPTIGTGSGTAKKAVIAASYTYGPAKVMGGYRWGQTKNATDVLIQRDDYYWIGGTYRVTPAVGLTLEYSYDNLKSLFGNANVANPWQIAFISTYSFSKRTDVYLSTAYAKHAGLMMESVATTFATSLSVGNSYALGNGQTSMVGVALGVRHQF</sequence>
<evidence type="ECO:0000256" key="4">
    <source>
        <dbReference type="ARBA" id="ARBA00022452"/>
    </source>
</evidence>
<dbReference type="GO" id="GO:0046930">
    <property type="term" value="C:pore complex"/>
    <property type="evidence" value="ECO:0007669"/>
    <property type="project" value="UniProtKB-KW"/>
</dbReference>
<evidence type="ECO:0000259" key="12">
    <source>
        <dbReference type="Pfam" id="PF13609"/>
    </source>
</evidence>
<dbReference type="Gene3D" id="2.40.160.10">
    <property type="entry name" value="Porin"/>
    <property type="match status" value="1"/>
</dbReference>
<keyword evidence="14" id="KW-1185">Reference proteome</keyword>
<evidence type="ECO:0000256" key="2">
    <source>
        <dbReference type="ARBA" id="ARBA00011233"/>
    </source>
</evidence>
<dbReference type="GO" id="GO:0015288">
    <property type="term" value="F:porin activity"/>
    <property type="evidence" value="ECO:0007669"/>
    <property type="project" value="UniProtKB-KW"/>
</dbReference>
<dbReference type="EMBL" id="CP010537">
    <property type="protein sequence ID" value="AJG22573.1"/>
    <property type="molecule type" value="Genomic_DNA"/>
</dbReference>
<keyword evidence="9" id="KW-0472">Membrane</keyword>
<evidence type="ECO:0000256" key="7">
    <source>
        <dbReference type="ARBA" id="ARBA00023065"/>
    </source>
</evidence>
<dbReference type="GO" id="GO:0006811">
    <property type="term" value="P:monoatomic ion transport"/>
    <property type="evidence" value="ECO:0007669"/>
    <property type="project" value="UniProtKB-KW"/>
</dbReference>
<name>A0A0C4YHV6_9BURK</name>
<dbReference type="OrthoDB" id="8951346at2"/>
<dbReference type="PANTHER" id="PTHR34501:SF9">
    <property type="entry name" value="MAJOR OUTER MEMBRANE PROTEIN P.IA"/>
    <property type="match status" value="1"/>
</dbReference>
<keyword evidence="7" id="KW-0406">Ion transport</keyword>
<evidence type="ECO:0000256" key="9">
    <source>
        <dbReference type="ARBA" id="ARBA00023136"/>
    </source>
</evidence>
<accession>A0A0C4YHV6</accession>
<keyword evidence="5" id="KW-0812">Transmembrane</keyword>
<dbReference type="GO" id="GO:0009279">
    <property type="term" value="C:cell outer membrane"/>
    <property type="evidence" value="ECO:0007669"/>
    <property type="project" value="UniProtKB-SubCell"/>
</dbReference>
<evidence type="ECO:0000313" key="14">
    <source>
        <dbReference type="Proteomes" id="UP000031843"/>
    </source>
</evidence>
<dbReference type="InterPro" id="IPR023614">
    <property type="entry name" value="Porin_dom_sf"/>
</dbReference>
<feature type="chain" id="PRO_5002173670" evidence="11">
    <location>
        <begin position="21"/>
        <end position="387"/>
    </location>
</feature>
<evidence type="ECO:0000256" key="6">
    <source>
        <dbReference type="ARBA" id="ARBA00022729"/>
    </source>
</evidence>
<dbReference type="InterPro" id="IPR050298">
    <property type="entry name" value="Gram-neg_bact_OMP"/>
</dbReference>
<keyword evidence="6 11" id="KW-0732">Signal</keyword>
<dbReference type="PANTHER" id="PTHR34501">
    <property type="entry name" value="PROTEIN YDDL-RELATED"/>
    <property type="match status" value="1"/>
</dbReference>
<evidence type="ECO:0000256" key="10">
    <source>
        <dbReference type="ARBA" id="ARBA00023237"/>
    </source>
</evidence>
<dbReference type="SUPFAM" id="SSF56935">
    <property type="entry name" value="Porins"/>
    <property type="match status" value="1"/>
</dbReference>
<evidence type="ECO:0000256" key="1">
    <source>
        <dbReference type="ARBA" id="ARBA00004571"/>
    </source>
</evidence>
<evidence type="ECO:0000256" key="11">
    <source>
        <dbReference type="SAM" id="SignalP"/>
    </source>
</evidence>
<keyword evidence="3" id="KW-0813">Transport</keyword>
<feature type="domain" description="Porin" evidence="12">
    <location>
        <begin position="7"/>
        <end position="344"/>
    </location>
</feature>
<dbReference type="STRING" id="68895.RR42_s0983"/>
<dbReference type="KEGG" id="cbw:RR42_s0983"/>
<dbReference type="Proteomes" id="UP000031843">
    <property type="component" value="Chromosome secondary"/>
</dbReference>
<dbReference type="RefSeq" id="WP_043354104.1">
    <property type="nucleotide sequence ID" value="NZ_CP010537.1"/>
</dbReference>
<keyword evidence="4" id="KW-1134">Transmembrane beta strand</keyword>
<organism evidence="13 14">
    <name type="scientific">Cupriavidus basilensis</name>
    <dbReference type="NCBI Taxonomy" id="68895"/>
    <lineage>
        <taxon>Bacteria</taxon>
        <taxon>Pseudomonadati</taxon>
        <taxon>Pseudomonadota</taxon>
        <taxon>Betaproteobacteria</taxon>
        <taxon>Burkholderiales</taxon>
        <taxon>Burkholderiaceae</taxon>
        <taxon>Cupriavidus</taxon>
    </lineage>
</organism>
<gene>
    <name evidence="13" type="ORF">RR42_s0983</name>
</gene>
<keyword evidence="10" id="KW-0998">Cell outer membrane</keyword>
<feature type="signal peptide" evidence="11">
    <location>
        <begin position="1"/>
        <end position="20"/>
    </location>
</feature>